<reference evidence="2" key="1">
    <citation type="submission" date="2021-04" db="EMBL/GenBank/DDBJ databases">
        <authorList>
            <consortium name="Molecular Ecology Group"/>
        </authorList>
    </citation>
    <scope>NUCLEOTIDE SEQUENCE</scope>
</reference>
<proteinExistence type="predicted"/>
<name>A0A8S3ZLQ6_9EUPU</name>
<dbReference type="InterPro" id="IPR056578">
    <property type="entry name" value="UBA_N4BP1_C"/>
</dbReference>
<evidence type="ECO:0000313" key="2">
    <source>
        <dbReference type="EMBL" id="CAG5128878.1"/>
    </source>
</evidence>
<protein>
    <recommendedName>
        <fullName evidence="1">N4BP1 C-terminal UBA domain-containing protein</fullName>
    </recommendedName>
</protein>
<comment type="caution">
    <text evidence="2">The sequence shown here is derived from an EMBL/GenBank/DDBJ whole genome shotgun (WGS) entry which is preliminary data.</text>
</comment>
<dbReference type="Proteomes" id="UP000678393">
    <property type="component" value="Unassembled WGS sequence"/>
</dbReference>
<dbReference type="AlphaFoldDB" id="A0A8S3ZLQ6"/>
<evidence type="ECO:0000259" key="1">
    <source>
        <dbReference type="Pfam" id="PF23054"/>
    </source>
</evidence>
<organism evidence="2 3">
    <name type="scientific">Candidula unifasciata</name>
    <dbReference type="NCBI Taxonomy" id="100452"/>
    <lineage>
        <taxon>Eukaryota</taxon>
        <taxon>Metazoa</taxon>
        <taxon>Spiralia</taxon>
        <taxon>Lophotrochozoa</taxon>
        <taxon>Mollusca</taxon>
        <taxon>Gastropoda</taxon>
        <taxon>Heterobranchia</taxon>
        <taxon>Euthyneura</taxon>
        <taxon>Panpulmonata</taxon>
        <taxon>Eupulmonata</taxon>
        <taxon>Stylommatophora</taxon>
        <taxon>Helicina</taxon>
        <taxon>Helicoidea</taxon>
        <taxon>Geomitridae</taxon>
        <taxon>Candidula</taxon>
    </lineage>
</organism>
<feature type="non-terminal residue" evidence="2">
    <location>
        <position position="1"/>
    </location>
</feature>
<evidence type="ECO:0000313" key="3">
    <source>
        <dbReference type="Proteomes" id="UP000678393"/>
    </source>
</evidence>
<feature type="domain" description="N4BP1 C-terminal UBA" evidence="1">
    <location>
        <begin position="6"/>
        <end position="54"/>
    </location>
</feature>
<gene>
    <name evidence="2" type="ORF">CUNI_LOCUS14436</name>
</gene>
<dbReference type="Pfam" id="PF23054">
    <property type="entry name" value="UBA_N4BP1_C"/>
    <property type="match status" value="1"/>
</dbReference>
<sequence length="59" mass="7016">KKGQQERKPSVTLELYQKLAQMFPEPNQVQHILKVLNNHEQETDINRLTNYCMNSLFTQ</sequence>
<accession>A0A8S3ZLQ6</accession>
<dbReference type="EMBL" id="CAJHNH020003246">
    <property type="protein sequence ID" value="CAG5128878.1"/>
    <property type="molecule type" value="Genomic_DNA"/>
</dbReference>
<keyword evidence="3" id="KW-1185">Reference proteome</keyword>